<keyword evidence="4" id="KW-0812">Transmembrane</keyword>
<evidence type="ECO:0000256" key="2">
    <source>
        <dbReference type="ARBA" id="ARBA00006727"/>
    </source>
</evidence>
<feature type="compositionally biased region" description="Pro residues" evidence="3">
    <location>
        <begin position="57"/>
        <end position="70"/>
    </location>
</feature>
<evidence type="ECO:0000256" key="3">
    <source>
        <dbReference type="SAM" id="MobiDB-lite"/>
    </source>
</evidence>
<evidence type="ECO:0008006" key="7">
    <source>
        <dbReference type="Google" id="ProtNLM"/>
    </source>
</evidence>
<proteinExistence type="inferred from homology"/>
<accession>A0A139ANN9</accession>
<reference evidence="5 6" key="1">
    <citation type="journal article" date="2015" name="Genome Biol. Evol.">
        <title>Phylogenomic analyses indicate that early fungi evolved digesting cell walls of algal ancestors of land plants.</title>
        <authorList>
            <person name="Chang Y."/>
            <person name="Wang S."/>
            <person name="Sekimoto S."/>
            <person name="Aerts A.L."/>
            <person name="Choi C."/>
            <person name="Clum A."/>
            <person name="LaButti K.M."/>
            <person name="Lindquist E.A."/>
            <person name="Yee Ngan C."/>
            <person name="Ohm R.A."/>
            <person name="Salamov A.A."/>
            <person name="Grigoriev I.V."/>
            <person name="Spatafora J.W."/>
            <person name="Berbee M.L."/>
        </authorList>
    </citation>
    <scope>NUCLEOTIDE SEQUENCE [LARGE SCALE GENOMIC DNA]</scope>
    <source>
        <strain evidence="5 6">JEL478</strain>
    </source>
</reference>
<comment type="subcellular location">
    <subcellularLocation>
        <location evidence="1">Membrane</location>
        <topology evidence="1">Multi-pass membrane protein</topology>
    </subcellularLocation>
</comment>
<feature type="transmembrane region" description="Helical" evidence="4">
    <location>
        <begin position="922"/>
        <end position="944"/>
    </location>
</feature>
<comment type="similarity">
    <text evidence="2">Belongs to the major facilitator superfamily. Monocarboxylate porter (TC 2.A.1.13) family.</text>
</comment>
<feature type="compositionally biased region" description="Low complexity" evidence="3">
    <location>
        <begin position="186"/>
        <end position="199"/>
    </location>
</feature>
<feature type="compositionally biased region" description="Polar residues" evidence="3">
    <location>
        <begin position="131"/>
        <end position="152"/>
    </location>
</feature>
<evidence type="ECO:0000256" key="1">
    <source>
        <dbReference type="ARBA" id="ARBA00004141"/>
    </source>
</evidence>
<feature type="compositionally biased region" description="Acidic residues" evidence="3">
    <location>
        <begin position="153"/>
        <end position="170"/>
    </location>
</feature>
<feature type="region of interest" description="Disordered" evidence="3">
    <location>
        <begin position="335"/>
        <end position="357"/>
    </location>
</feature>
<feature type="region of interest" description="Disordered" evidence="3">
    <location>
        <begin position="1"/>
        <end position="226"/>
    </location>
</feature>
<feature type="compositionally biased region" description="Low complexity" evidence="3">
    <location>
        <begin position="882"/>
        <end position="891"/>
    </location>
</feature>
<sequence length="1148" mass="120916">MLQGGPRNRHELRSGEPGDSAEGRTSGPRSLPKSPHGPLPPAQYVGPSRPPSSTMVPLPPNPPYSPPPPLTGSSPSTNSEPSSAVGTSPSVRPGSDGSAPTSSEEPTGPRRFIGSDGLPSSVQNKARRTVRFQSPVRSVPGSESGSGTLSSAESEEYEVDDDEWEVEDELGGGAESPMKDGDSDSDGTSNTSSSTSTTDLFFRDLGKPRQRSRSASSSSSTPSQIDIAIARATRSNTMANRFITPPAGALVRKHSRPTLRSKVPPRGVSSLVGGIGAQERQAQELSRLAAVTVEVSDVSAGLVGIGDTTGEAANIENEESSSRVLNRPMSYPAFTPSRTVFPSPDSRPTSLSSADGAQWDRFPLPIVPPSPIPDPLNLPGRSVTLGEVAPVLAAAPSLRPPDVAMIGMPATSQQTSRKHRPLPPVPPPSLQNQPLFPLPTRAPVPLPRPIPAPSRAKISLPLPTRSVVSPPRPTMAESEPTTTPSWQFTPSSAWANSPSTPPMQTRVSVPGAGNSGALIAGSSTTISNQSDPTVEADSDSSGWVDDESGATESLQETPSTELTNDESEADSLSTVRAPIRGVPLPAVQQELPVEQSSSHINVQATDLLPRASGRLLTDVEDVLADFSARLGDTTLSRPFTGRPRPSSQAVAAAGDRNIAEMSGAGLARRSMPSLSNQTDANIAPSQSDAGPQNIAPPTGSYYQSTPSKALGDFPRFGTPLRASSTPTPSTSSALQSRLGFANHSPGRSSSMHANIEAREDSTQMSTSSLGASMTGDESASYQTESTTVTSVSEESDSEVSTSYTGNSVDVSSDGSIRRYPLYDDSEKSEGYSETNTSSNQSIGQELKTKTTFGSSPYRSATTFRSSDTSSPGRYNTTGEEMSSSSSRSKISWRGVDEERPAKPHGDDHTSTKTSLYELYEGAIGWAIVFAAFLACGCTSAGLLTWGIQMRFFVATGVLPDLPNWVLAIPGSTGLSLVFGLSIPANKFAEAWGFRLSVLFGGILMGGALLLSSLASNYWQLLLTEGIMFGVGGAFGLFPAVALISQWIHPRRRLLAQGIAMSGFSVGPMVASPGIQLLSSWLGWNWTLRVFGIAVGVRGDAHCRVPSAKTKGSSSGNDFPQRLVVWKGLLFRSLAWGVHWILWTLRSMV</sequence>
<evidence type="ECO:0000313" key="6">
    <source>
        <dbReference type="Proteomes" id="UP000070544"/>
    </source>
</evidence>
<feature type="compositionally biased region" description="Low complexity" evidence="3">
    <location>
        <begin position="783"/>
        <end position="802"/>
    </location>
</feature>
<gene>
    <name evidence="5" type="ORF">M427DRAFT_208666</name>
</gene>
<feature type="transmembrane region" description="Helical" evidence="4">
    <location>
        <begin position="1026"/>
        <end position="1047"/>
    </location>
</feature>
<dbReference type="Pfam" id="PF07690">
    <property type="entry name" value="MFS_1"/>
    <property type="match status" value="1"/>
</dbReference>
<feature type="compositionally biased region" description="Basic and acidic residues" evidence="3">
    <location>
        <begin position="894"/>
        <end position="909"/>
    </location>
</feature>
<keyword evidence="4" id="KW-0472">Membrane</keyword>
<keyword evidence="4" id="KW-1133">Transmembrane helix</keyword>
<feature type="transmembrane region" description="Helical" evidence="4">
    <location>
        <begin position="995"/>
        <end position="1014"/>
    </location>
</feature>
<dbReference type="GO" id="GO:0016020">
    <property type="term" value="C:membrane"/>
    <property type="evidence" value="ECO:0007669"/>
    <property type="project" value="UniProtKB-SubCell"/>
</dbReference>
<feature type="compositionally biased region" description="Polar residues" evidence="3">
    <location>
        <begin position="762"/>
        <end position="782"/>
    </location>
</feature>
<dbReference type="InterPro" id="IPR036259">
    <property type="entry name" value="MFS_trans_sf"/>
</dbReference>
<feature type="compositionally biased region" description="Pro residues" evidence="3">
    <location>
        <begin position="436"/>
        <end position="452"/>
    </location>
</feature>
<feature type="compositionally biased region" description="Low complexity" evidence="3">
    <location>
        <begin position="71"/>
        <end position="83"/>
    </location>
</feature>
<dbReference type="OrthoDB" id="2213137at2759"/>
<feature type="compositionally biased region" description="Polar residues" evidence="3">
    <location>
        <begin position="479"/>
        <end position="507"/>
    </location>
</feature>
<feature type="compositionally biased region" description="Polar residues" evidence="3">
    <location>
        <begin position="672"/>
        <end position="690"/>
    </location>
</feature>
<feature type="transmembrane region" description="Helical" evidence="4">
    <location>
        <begin position="964"/>
        <end position="983"/>
    </location>
</feature>
<dbReference type="PANTHER" id="PTHR11360:SF284">
    <property type="entry name" value="EG:103B4.3 PROTEIN-RELATED"/>
    <property type="match status" value="1"/>
</dbReference>
<evidence type="ECO:0000313" key="5">
    <source>
        <dbReference type="EMBL" id="KXS18352.1"/>
    </source>
</evidence>
<name>A0A139ANN9_GONPJ</name>
<keyword evidence="6" id="KW-1185">Reference proteome</keyword>
<dbReference type="Proteomes" id="UP000070544">
    <property type="component" value="Unassembled WGS sequence"/>
</dbReference>
<feature type="compositionally biased region" description="Polar residues" evidence="3">
    <location>
        <begin position="803"/>
        <end position="814"/>
    </location>
</feature>
<feature type="region of interest" description="Disordered" evidence="3">
    <location>
        <begin position="635"/>
        <end position="654"/>
    </location>
</feature>
<feature type="compositionally biased region" description="Polar residues" evidence="3">
    <location>
        <begin position="550"/>
        <end position="562"/>
    </location>
</feature>
<evidence type="ECO:0000256" key="4">
    <source>
        <dbReference type="SAM" id="Phobius"/>
    </source>
</evidence>
<dbReference type="AlphaFoldDB" id="A0A139ANN9"/>
<feature type="compositionally biased region" description="Low complexity" evidence="3">
    <location>
        <begin position="213"/>
        <end position="223"/>
    </location>
</feature>
<feature type="compositionally biased region" description="Low complexity" evidence="3">
    <location>
        <begin position="723"/>
        <end position="732"/>
    </location>
</feature>
<dbReference type="EMBL" id="KQ965742">
    <property type="protein sequence ID" value="KXS18352.1"/>
    <property type="molecule type" value="Genomic_DNA"/>
</dbReference>
<feature type="compositionally biased region" description="Polar residues" evidence="3">
    <location>
        <begin position="831"/>
        <end position="881"/>
    </location>
</feature>
<feature type="region of interest" description="Disordered" evidence="3">
    <location>
        <begin position="664"/>
        <end position="909"/>
    </location>
</feature>
<organism evidence="5 6">
    <name type="scientific">Gonapodya prolifera (strain JEL478)</name>
    <name type="common">Monoblepharis prolifera</name>
    <dbReference type="NCBI Taxonomy" id="1344416"/>
    <lineage>
        <taxon>Eukaryota</taxon>
        <taxon>Fungi</taxon>
        <taxon>Fungi incertae sedis</taxon>
        <taxon>Chytridiomycota</taxon>
        <taxon>Chytridiomycota incertae sedis</taxon>
        <taxon>Monoblepharidomycetes</taxon>
        <taxon>Monoblepharidales</taxon>
        <taxon>Gonapodyaceae</taxon>
        <taxon>Gonapodya</taxon>
    </lineage>
</organism>
<feature type="region of interest" description="Disordered" evidence="3">
    <location>
        <begin position="410"/>
        <end position="572"/>
    </location>
</feature>
<feature type="compositionally biased region" description="Acidic residues" evidence="3">
    <location>
        <begin position="534"/>
        <end position="549"/>
    </location>
</feature>
<dbReference type="PANTHER" id="PTHR11360">
    <property type="entry name" value="MONOCARBOXYLATE TRANSPORTER"/>
    <property type="match status" value="1"/>
</dbReference>
<dbReference type="Gene3D" id="1.20.1250.20">
    <property type="entry name" value="MFS general substrate transporter like domains"/>
    <property type="match status" value="1"/>
</dbReference>
<feature type="compositionally biased region" description="Polar residues" evidence="3">
    <location>
        <begin position="521"/>
        <end position="532"/>
    </location>
</feature>
<dbReference type="InterPro" id="IPR050327">
    <property type="entry name" value="Proton-linked_MCT"/>
</dbReference>
<dbReference type="SUPFAM" id="SSF103473">
    <property type="entry name" value="MFS general substrate transporter"/>
    <property type="match status" value="1"/>
</dbReference>
<dbReference type="InterPro" id="IPR011701">
    <property type="entry name" value="MFS"/>
</dbReference>
<dbReference type="OMA" id="MHANIEA"/>
<feature type="compositionally biased region" description="Basic and acidic residues" evidence="3">
    <location>
        <begin position="820"/>
        <end position="830"/>
    </location>
</feature>
<dbReference type="GO" id="GO:0022857">
    <property type="term" value="F:transmembrane transporter activity"/>
    <property type="evidence" value="ECO:0007669"/>
    <property type="project" value="InterPro"/>
</dbReference>
<protein>
    <recommendedName>
        <fullName evidence="7">MFS general substrate transporter</fullName>
    </recommendedName>
</protein>
<feature type="compositionally biased region" description="Polar residues" evidence="3">
    <location>
        <begin position="336"/>
        <end position="355"/>
    </location>
</feature>